<dbReference type="PROSITE" id="PS50089">
    <property type="entry name" value="ZF_RING_2"/>
    <property type="match status" value="1"/>
</dbReference>
<dbReference type="InParanoid" id="A0A316YPW9"/>
<dbReference type="GO" id="GO:0006325">
    <property type="term" value="P:chromatin organization"/>
    <property type="evidence" value="ECO:0007669"/>
    <property type="project" value="UniProtKB-KW"/>
</dbReference>
<feature type="coiled-coil region" evidence="16">
    <location>
        <begin position="84"/>
        <end position="118"/>
    </location>
</feature>
<dbReference type="GeneID" id="37039867"/>
<keyword evidence="8 15" id="KW-0833">Ubl conjugation pathway</keyword>
<dbReference type="InterPro" id="IPR001841">
    <property type="entry name" value="Znf_RING"/>
</dbReference>
<feature type="coiled-coil region" evidence="16">
    <location>
        <begin position="629"/>
        <end position="663"/>
    </location>
</feature>
<evidence type="ECO:0000313" key="20">
    <source>
        <dbReference type="Proteomes" id="UP000245768"/>
    </source>
</evidence>
<dbReference type="GO" id="GO:0008270">
    <property type="term" value="F:zinc ion binding"/>
    <property type="evidence" value="ECO:0007669"/>
    <property type="project" value="UniProtKB-KW"/>
</dbReference>
<feature type="region of interest" description="Disordered" evidence="17">
    <location>
        <begin position="1"/>
        <end position="67"/>
    </location>
</feature>
<dbReference type="InterPro" id="IPR017907">
    <property type="entry name" value="Znf_RING_CS"/>
</dbReference>
<organism evidence="19 20">
    <name type="scientific">Acaromyces ingoldii</name>
    <dbReference type="NCBI Taxonomy" id="215250"/>
    <lineage>
        <taxon>Eukaryota</taxon>
        <taxon>Fungi</taxon>
        <taxon>Dikarya</taxon>
        <taxon>Basidiomycota</taxon>
        <taxon>Ustilaginomycotina</taxon>
        <taxon>Exobasidiomycetes</taxon>
        <taxon>Exobasidiales</taxon>
        <taxon>Cryptobasidiaceae</taxon>
        <taxon>Acaromyces</taxon>
    </lineage>
</organism>
<proteinExistence type="inferred from homology"/>
<dbReference type="PANTHER" id="PTHR23163:SF0">
    <property type="entry name" value="E3 UBIQUITIN-PROTEIN LIGASE BRE1"/>
    <property type="match status" value="1"/>
</dbReference>
<dbReference type="Pfam" id="PF08647">
    <property type="entry name" value="BRE1"/>
    <property type="match status" value="1"/>
</dbReference>
<evidence type="ECO:0000256" key="12">
    <source>
        <dbReference type="ARBA" id="ARBA00023242"/>
    </source>
</evidence>
<feature type="compositionally biased region" description="Basic and acidic residues" evidence="17">
    <location>
        <begin position="1"/>
        <end position="14"/>
    </location>
</feature>
<feature type="coiled-coil region" evidence="16">
    <location>
        <begin position="237"/>
        <end position="305"/>
    </location>
</feature>
<dbReference type="RefSeq" id="XP_025378062.1">
    <property type="nucleotide sequence ID" value="XM_025517951.1"/>
</dbReference>
<evidence type="ECO:0000256" key="4">
    <source>
        <dbReference type="ARBA" id="ARBA00005555"/>
    </source>
</evidence>
<evidence type="ECO:0000256" key="16">
    <source>
        <dbReference type="SAM" id="Coils"/>
    </source>
</evidence>
<keyword evidence="6 15" id="KW-0479">Metal-binding</keyword>
<keyword evidence="5 15" id="KW-0808">Transferase</keyword>
<dbReference type="Pfam" id="PF00097">
    <property type="entry name" value="zf-C3HC4"/>
    <property type="match status" value="1"/>
</dbReference>
<keyword evidence="12 15" id="KW-0539">Nucleus</keyword>
<dbReference type="InterPro" id="IPR013083">
    <property type="entry name" value="Znf_RING/FYVE/PHD"/>
</dbReference>
<dbReference type="InterPro" id="IPR058643">
    <property type="entry name" value="BRE1-like_CC"/>
</dbReference>
<dbReference type="CDD" id="cd16499">
    <property type="entry name" value="RING-HC_Bre1-like"/>
    <property type="match status" value="1"/>
</dbReference>
<dbReference type="PANTHER" id="PTHR23163">
    <property type="entry name" value="RING FINGER PROTEIN-RELATED"/>
    <property type="match status" value="1"/>
</dbReference>
<keyword evidence="10 15" id="KW-0156">Chromatin regulator</keyword>
<evidence type="ECO:0000256" key="1">
    <source>
        <dbReference type="ARBA" id="ARBA00000900"/>
    </source>
</evidence>
<feature type="domain" description="RING-type" evidence="18">
    <location>
        <begin position="819"/>
        <end position="857"/>
    </location>
</feature>
<evidence type="ECO:0000256" key="5">
    <source>
        <dbReference type="ARBA" id="ARBA00022679"/>
    </source>
</evidence>
<evidence type="ECO:0000256" key="15">
    <source>
        <dbReference type="RuleBase" id="RU365038"/>
    </source>
</evidence>
<feature type="compositionally biased region" description="Low complexity" evidence="17">
    <location>
        <begin position="33"/>
        <end position="48"/>
    </location>
</feature>
<dbReference type="GO" id="GO:0005634">
    <property type="term" value="C:nucleus"/>
    <property type="evidence" value="ECO:0007669"/>
    <property type="project" value="UniProtKB-SubCell"/>
</dbReference>
<comment type="function">
    <text evidence="13">E3 ubiquitin-protein ligase that mediates monoubiquitination of histone H2B to form H2BK123ub1. H2BK123ub1 gives a specific tag for epigenetic transcriptional activation and is also a prerequisite for H3K4me and H3K79me formation.</text>
</comment>
<keyword evidence="20" id="KW-1185">Reference proteome</keyword>
<evidence type="ECO:0000259" key="18">
    <source>
        <dbReference type="PROSITE" id="PS50089"/>
    </source>
</evidence>
<protein>
    <recommendedName>
        <fullName evidence="15">E3 ubiquitin protein ligase</fullName>
        <ecNumber evidence="15">2.3.2.27</ecNumber>
    </recommendedName>
</protein>
<keyword evidence="11 15" id="KW-0175">Coiled coil</keyword>
<keyword evidence="9 15" id="KW-0862">Zinc</keyword>
<comment type="pathway">
    <text evidence="3 15">Protein modification; protein ubiquitination.</text>
</comment>
<accession>A0A316YPW9</accession>
<dbReference type="UniPathway" id="UPA00143"/>
<evidence type="ECO:0000256" key="13">
    <source>
        <dbReference type="ARBA" id="ARBA00059679"/>
    </source>
</evidence>
<dbReference type="SMART" id="SM00184">
    <property type="entry name" value="RING"/>
    <property type="match status" value="1"/>
</dbReference>
<evidence type="ECO:0000256" key="3">
    <source>
        <dbReference type="ARBA" id="ARBA00004906"/>
    </source>
</evidence>
<evidence type="ECO:0000256" key="2">
    <source>
        <dbReference type="ARBA" id="ARBA00004123"/>
    </source>
</evidence>
<dbReference type="GO" id="GO:0061630">
    <property type="term" value="F:ubiquitin protein ligase activity"/>
    <property type="evidence" value="ECO:0007669"/>
    <property type="project" value="UniProtKB-EC"/>
</dbReference>
<dbReference type="PROSITE" id="PS00518">
    <property type="entry name" value="ZF_RING_1"/>
    <property type="match status" value="1"/>
</dbReference>
<dbReference type="OrthoDB" id="10266039at2759"/>
<dbReference type="SUPFAM" id="SSF57850">
    <property type="entry name" value="RING/U-box"/>
    <property type="match status" value="1"/>
</dbReference>
<dbReference type="GO" id="GO:0016567">
    <property type="term" value="P:protein ubiquitination"/>
    <property type="evidence" value="ECO:0007669"/>
    <property type="project" value="UniProtKB-UniRule"/>
</dbReference>
<feature type="region of interest" description="Disordered" evidence="17">
    <location>
        <begin position="737"/>
        <end position="769"/>
    </location>
</feature>
<evidence type="ECO:0000256" key="6">
    <source>
        <dbReference type="ARBA" id="ARBA00022723"/>
    </source>
</evidence>
<comment type="catalytic activity">
    <reaction evidence="1 15">
        <text>S-ubiquitinyl-[E2 ubiquitin-conjugating enzyme]-L-cysteine + [acceptor protein]-L-lysine = [E2 ubiquitin-conjugating enzyme]-L-cysteine + N(6)-ubiquitinyl-[acceptor protein]-L-lysine.</text>
        <dbReference type="EC" id="2.3.2.27"/>
    </reaction>
</comment>
<keyword evidence="7 14" id="KW-0863">Zinc-finger</keyword>
<reference evidence="19 20" key="1">
    <citation type="journal article" date="2018" name="Mol. Biol. Evol.">
        <title>Broad Genomic Sampling Reveals a Smut Pathogenic Ancestry of the Fungal Clade Ustilaginomycotina.</title>
        <authorList>
            <person name="Kijpornyongpan T."/>
            <person name="Mondo S.J."/>
            <person name="Barry K."/>
            <person name="Sandor L."/>
            <person name="Lee J."/>
            <person name="Lipzen A."/>
            <person name="Pangilinan J."/>
            <person name="LaButti K."/>
            <person name="Hainaut M."/>
            <person name="Henrissat B."/>
            <person name="Grigoriev I.V."/>
            <person name="Spatafora J.W."/>
            <person name="Aime M.C."/>
        </authorList>
    </citation>
    <scope>NUCLEOTIDE SEQUENCE [LARGE SCALE GENOMIC DNA]</scope>
    <source>
        <strain evidence="19 20">MCA 4198</strain>
    </source>
</reference>
<evidence type="ECO:0000256" key="9">
    <source>
        <dbReference type="ARBA" id="ARBA00022833"/>
    </source>
</evidence>
<dbReference type="EC" id="2.3.2.27" evidence="15"/>
<evidence type="ECO:0000256" key="14">
    <source>
        <dbReference type="PROSITE-ProRule" id="PRU00175"/>
    </source>
</evidence>
<name>A0A316YPW9_9BASI</name>
<feature type="compositionally biased region" description="Basic and acidic residues" evidence="17">
    <location>
        <begin position="755"/>
        <end position="769"/>
    </location>
</feature>
<dbReference type="InterPro" id="IPR018957">
    <property type="entry name" value="Znf_C3HC4_RING-type"/>
</dbReference>
<evidence type="ECO:0000256" key="10">
    <source>
        <dbReference type="ARBA" id="ARBA00022853"/>
    </source>
</evidence>
<dbReference type="AlphaFoldDB" id="A0A316YPW9"/>
<sequence>MATIASEERKRPIDDTTAATASASVKRPHLDRSASSSSSSPASPFPSSTNGNYGAVKAEAAEDETNPAYKGLEAFRKEAIFRQMREAKRDLGRSESKIRRLEELIASFEEKAESFNRFWDTLVEDVRLLSRNDGALGDETSGESGKSLLWPQPHIHASPAPSALMQAIPYTANVPAPSAFGLSLQQRSASIKAVLTRVVSLGPSSSPEVAELQGRCHTLAQESAVLRSQLTTAVSARDRIAHEVEEVTQELRRAEKRLDRLRSETVKATEKPSAKAEEEAEQAKVEAAEAEKRAALQRKHRAEGEIGEAGEMPVAANGTLVGGPSSDEMEDLQRLAEMRANENEELRKEVVALRQESERLMNDLQRVPDQRILESHLYTEVHQLFTHAKDEHMRIRQLNERIEAENVDLRERRLTLEEALKSEANAQVEQLQGQIKAHEADVTRLRDQRDSLQAEVNEKRKREEVRFTQVDEMRALVGAKDTRIATLKSEVRRLQMTLAAKNGDSTMLDRLKAASHDGVVQREEEDIEMIADLQARLKTAEDASEDLKRQLDARSSSTSDADLGAKVSSLQAELDRMQSIVGSASSGEDVSTLLKTQQGRIESMQQELDAAHAGTNALCDEVDKLGAAYSEMQRQANNKVLDIARMEDKMLRLTTEKSKADNKYFGAMRAKDAVENERRVALRNVETQLKVIERYAEHEASFVQSVARHEAEVTGMRKLLEQQATRIAELERDLEASMRRERTAGSEKANAEQVSMKRNEEWTDESRRRAEAEERVAKLERELERAKKQIAASGSKKKSGGGSSGDDIQIEYLNSLLRCSACKERYRDRIITRCLHTFCQACVDARIQTRQRKCPHCGLGFSTSDVQTLFLQ</sequence>
<gene>
    <name evidence="19" type="ORF">FA10DRAFT_125827</name>
</gene>
<dbReference type="Proteomes" id="UP000245768">
    <property type="component" value="Unassembled WGS sequence"/>
</dbReference>
<dbReference type="InterPro" id="IPR013956">
    <property type="entry name" value="E3_ubiquit_lig_Bre1"/>
</dbReference>
<dbReference type="Pfam" id="PF26095">
    <property type="entry name" value="CC_Bre1"/>
    <property type="match status" value="1"/>
</dbReference>
<dbReference type="GO" id="GO:0033503">
    <property type="term" value="C:HULC complex"/>
    <property type="evidence" value="ECO:0007669"/>
    <property type="project" value="TreeGrafter"/>
</dbReference>
<evidence type="ECO:0000256" key="11">
    <source>
        <dbReference type="ARBA" id="ARBA00023054"/>
    </source>
</evidence>
<feature type="coiled-coil region" evidence="16">
    <location>
        <begin position="329"/>
        <end position="363"/>
    </location>
</feature>
<dbReference type="STRING" id="215250.A0A316YPW9"/>
<evidence type="ECO:0000256" key="8">
    <source>
        <dbReference type="ARBA" id="ARBA00022786"/>
    </source>
</evidence>
<comment type="subcellular location">
    <subcellularLocation>
        <location evidence="2 15">Nucleus</location>
    </subcellularLocation>
</comment>
<dbReference type="EMBL" id="KZ819636">
    <property type="protein sequence ID" value="PWN90864.1"/>
    <property type="molecule type" value="Genomic_DNA"/>
</dbReference>
<evidence type="ECO:0000313" key="19">
    <source>
        <dbReference type="EMBL" id="PWN90864.1"/>
    </source>
</evidence>
<dbReference type="Gene3D" id="3.30.40.10">
    <property type="entry name" value="Zinc/RING finger domain, C3HC4 (zinc finger)"/>
    <property type="match status" value="1"/>
</dbReference>
<comment type="similarity">
    <text evidence="4 15">Belongs to the BRE1 family.</text>
</comment>
<evidence type="ECO:0000256" key="7">
    <source>
        <dbReference type="ARBA" id="ARBA00022771"/>
    </source>
</evidence>
<evidence type="ECO:0000256" key="17">
    <source>
        <dbReference type="SAM" id="MobiDB-lite"/>
    </source>
</evidence>
<feature type="coiled-coil region" evidence="16">
    <location>
        <begin position="392"/>
        <end position="462"/>
    </location>
</feature>